<dbReference type="Gene3D" id="1.10.10.10">
    <property type="entry name" value="Winged helix-like DNA-binding domain superfamily/Winged helix DNA-binding domain"/>
    <property type="match status" value="1"/>
</dbReference>
<name>A0A7X0EDB8_9PROT</name>
<feature type="modified residue" description="4-aspartylphosphate" evidence="1">
    <location>
        <position position="73"/>
    </location>
</feature>
<evidence type="ECO:0000259" key="2">
    <source>
        <dbReference type="PROSITE" id="PS50110"/>
    </source>
</evidence>
<evidence type="ECO:0000313" key="5">
    <source>
        <dbReference type="Proteomes" id="UP000539175"/>
    </source>
</evidence>
<organism evidence="4 5">
    <name type="scientific">Nitrospirillum iridis</name>
    <dbReference type="NCBI Taxonomy" id="765888"/>
    <lineage>
        <taxon>Bacteria</taxon>
        <taxon>Pseudomonadati</taxon>
        <taxon>Pseudomonadota</taxon>
        <taxon>Alphaproteobacteria</taxon>
        <taxon>Rhodospirillales</taxon>
        <taxon>Azospirillaceae</taxon>
        <taxon>Nitrospirillum</taxon>
    </lineage>
</organism>
<dbReference type="GO" id="GO:0003723">
    <property type="term" value="F:RNA binding"/>
    <property type="evidence" value="ECO:0007669"/>
    <property type="project" value="InterPro"/>
</dbReference>
<feature type="domain" description="Response regulatory" evidence="2">
    <location>
        <begin position="1"/>
        <end position="137"/>
    </location>
</feature>
<protein>
    <submittedName>
        <fullName evidence="4">Response regulator NasT</fullName>
    </submittedName>
</protein>
<dbReference type="Gene3D" id="3.40.50.2300">
    <property type="match status" value="1"/>
</dbReference>
<dbReference type="PIRSF" id="PIRSF036382">
    <property type="entry name" value="RR_antiterm"/>
    <property type="match status" value="1"/>
</dbReference>
<dbReference type="EMBL" id="JACIIZ010000006">
    <property type="protein sequence ID" value="MBB6251955.1"/>
    <property type="molecule type" value="Genomic_DNA"/>
</dbReference>
<evidence type="ECO:0000256" key="1">
    <source>
        <dbReference type="PROSITE-ProRule" id="PRU00169"/>
    </source>
</evidence>
<dbReference type="PROSITE" id="PS50921">
    <property type="entry name" value="ANTAR"/>
    <property type="match status" value="1"/>
</dbReference>
<accession>A0A7X0EDB8</accession>
<keyword evidence="5" id="KW-1185">Reference proteome</keyword>
<comment type="caution">
    <text evidence="4">The sequence shown here is derived from an EMBL/GenBank/DDBJ whole genome shotgun (WGS) entry which is preliminary data.</text>
</comment>
<dbReference type="Proteomes" id="UP000539175">
    <property type="component" value="Unassembled WGS sequence"/>
</dbReference>
<gene>
    <name evidence="4" type="ORF">FHS74_002515</name>
</gene>
<dbReference type="InterPro" id="IPR005561">
    <property type="entry name" value="ANTAR"/>
</dbReference>
<dbReference type="GO" id="GO:0000160">
    <property type="term" value="P:phosphorelay signal transduction system"/>
    <property type="evidence" value="ECO:0007669"/>
    <property type="project" value="InterPro"/>
</dbReference>
<dbReference type="InterPro" id="IPR036388">
    <property type="entry name" value="WH-like_DNA-bd_sf"/>
</dbReference>
<dbReference type="InterPro" id="IPR008327">
    <property type="entry name" value="Sig_transdc_resp-reg_antiterm"/>
</dbReference>
<dbReference type="PROSITE" id="PS50110">
    <property type="entry name" value="RESPONSE_REGULATORY"/>
    <property type="match status" value="1"/>
</dbReference>
<dbReference type="SMART" id="SM01012">
    <property type="entry name" value="ANTAR"/>
    <property type="match status" value="1"/>
</dbReference>
<sequence>MVARQPTCPRVPPVKVLIADTVHLSDPGHLGDPGRIVEADLMAAGATQIVRLGAGELLADAVLREAPDLVIVDMARPDRDGLEDIRAIARHAPRPIVMFVDQDDPAFMEAAIEAGVSSYNVVGASLPAIKPVVQAAVAMFRRFRQVETSLHKAETSLREREAIDRAKALLMRQRGMTEPDAYRWLRRQAMEQSRKLAAVAAELVAADKSKGGGS</sequence>
<evidence type="ECO:0000313" key="4">
    <source>
        <dbReference type="EMBL" id="MBB6251955.1"/>
    </source>
</evidence>
<dbReference type="RefSeq" id="WP_211106257.1">
    <property type="nucleotide sequence ID" value="NZ_JACIIZ010000006.1"/>
</dbReference>
<reference evidence="4 5" key="1">
    <citation type="submission" date="2020-08" db="EMBL/GenBank/DDBJ databases">
        <title>Genomic Encyclopedia of Type Strains, Phase IV (KMG-IV): sequencing the most valuable type-strain genomes for metagenomic binning, comparative biology and taxonomic classification.</title>
        <authorList>
            <person name="Goeker M."/>
        </authorList>
    </citation>
    <scope>NUCLEOTIDE SEQUENCE [LARGE SCALE GENOMIC DNA]</scope>
    <source>
        <strain evidence="4 5">DSM 22198</strain>
    </source>
</reference>
<dbReference type="InterPro" id="IPR001789">
    <property type="entry name" value="Sig_transdc_resp-reg_receiver"/>
</dbReference>
<keyword evidence="1" id="KW-0597">Phosphoprotein</keyword>
<dbReference type="InterPro" id="IPR011006">
    <property type="entry name" value="CheY-like_superfamily"/>
</dbReference>
<dbReference type="SUPFAM" id="SSF52172">
    <property type="entry name" value="CheY-like"/>
    <property type="match status" value="1"/>
</dbReference>
<evidence type="ECO:0000259" key="3">
    <source>
        <dbReference type="PROSITE" id="PS50921"/>
    </source>
</evidence>
<feature type="domain" description="ANTAR" evidence="3">
    <location>
        <begin position="143"/>
        <end position="204"/>
    </location>
</feature>
<dbReference type="Pfam" id="PF03861">
    <property type="entry name" value="ANTAR"/>
    <property type="match status" value="1"/>
</dbReference>
<proteinExistence type="predicted"/>
<dbReference type="AlphaFoldDB" id="A0A7X0EDB8"/>